<evidence type="ECO:0000256" key="3">
    <source>
        <dbReference type="ARBA" id="ARBA00022448"/>
    </source>
</evidence>
<keyword evidence="12" id="KW-1185">Reference proteome</keyword>
<keyword evidence="5 10" id="KW-0812">Transmembrane</keyword>
<evidence type="ECO:0000256" key="7">
    <source>
        <dbReference type="ARBA" id="ARBA00023065"/>
    </source>
</evidence>
<keyword evidence="8 10" id="KW-0472">Membrane</keyword>
<feature type="transmembrane region" description="Helical" evidence="10">
    <location>
        <begin position="32"/>
        <end position="56"/>
    </location>
</feature>
<feature type="transmembrane region" description="Helical" evidence="10">
    <location>
        <begin position="62"/>
        <end position="83"/>
    </location>
</feature>
<comment type="caution">
    <text evidence="11">The sequence shown here is derived from an EMBL/GenBank/DDBJ whole genome shotgun (WGS) entry which is preliminary data.</text>
</comment>
<keyword evidence="6 10" id="KW-1133">Transmembrane helix</keyword>
<feature type="transmembrane region" description="Helical" evidence="10">
    <location>
        <begin position="486"/>
        <end position="507"/>
    </location>
</feature>
<dbReference type="PANTHER" id="PTHR32024">
    <property type="entry name" value="TRK SYSTEM POTASSIUM UPTAKE PROTEIN TRKG-RELATED"/>
    <property type="match status" value="1"/>
</dbReference>
<feature type="transmembrane region" description="Helical" evidence="10">
    <location>
        <begin position="261"/>
        <end position="282"/>
    </location>
</feature>
<organism evidence="11 12">
    <name type="scientific">Adlercreutzia shanghongiae</name>
    <dbReference type="NCBI Taxonomy" id="3111773"/>
    <lineage>
        <taxon>Bacteria</taxon>
        <taxon>Bacillati</taxon>
        <taxon>Actinomycetota</taxon>
        <taxon>Coriobacteriia</taxon>
        <taxon>Eggerthellales</taxon>
        <taxon>Eggerthellaceae</taxon>
        <taxon>Adlercreutzia</taxon>
    </lineage>
</organism>
<feature type="transmembrane region" description="Helical" evidence="10">
    <location>
        <begin position="294"/>
        <end position="314"/>
    </location>
</feature>
<evidence type="ECO:0000256" key="2">
    <source>
        <dbReference type="ARBA" id="ARBA00009137"/>
    </source>
</evidence>
<dbReference type="EMBL" id="JAYMFH010000006">
    <property type="protein sequence ID" value="MEC4294936.1"/>
    <property type="molecule type" value="Genomic_DNA"/>
</dbReference>
<feature type="region of interest" description="Disordered" evidence="9">
    <location>
        <begin position="1"/>
        <end position="26"/>
    </location>
</feature>
<proteinExistence type="inferred from homology"/>
<keyword evidence="3" id="KW-0813">Transport</keyword>
<evidence type="ECO:0000256" key="8">
    <source>
        <dbReference type="ARBA" id="ARBA00023136"/>
    </source>
</evidence>
<reference evidence="11 12" key="1">
    <citation type="submission" date="2024-01" db="EMBL/GenBank/DDBJ databases">
        <title>novel species in genus Adlercreutzia.</title>
        <authorList>
            <person name="Liu X."/>
        </authorList>
    </citation>
    <scope>NUCLEOTIDE SEQUENCE [LARGE SCALE GENOMIC DNA]</scope>
    <source>
        <strain evidence="11 12">R22</strain>
    </source>
</reference>
<dbReference type="InterPro" id="IPR003445">
    <property type="entry name" value="Cat_transpt"/>
</dbReference>
<dbReference type="RefSeq" id="WP_326454651.1">
    <property type="nucleotide sequence ID" value="NZ_JAYMFH010000006.1"/>
</dbReference>
<evidence type="ECO:0000313" key="12">
    <source>
        <dbReference type="Proteomes" id="UP001343724"/>
    </source>
</evidence>
<evidence type="ECO:0000313" key="11">
    <source>
        <dbReference type="EMBL" id="MEC4294936.1"/>
    </source>
</evidence>
<accession>A0ABU6IYL0</accession>
<feature type="transmembrane region" description="Helical" evidence="10">
    <location>
        <begin position="163"/>
        <end position="186"/>
    </location>
</feature>
<sequence length="515" mass="53986">MSLPSEHATAPEPLAPAFGSPSDPGPRSCAPIVSYVGIATIFIGMAAFVPLALLPFYPDETALAPCFIFPGLIAMAAGYLLYFAVPSPSRAFRLSKGQAAVCTLLIWVIAIAVYAAPFVLAGMLTIPQAVYESTSGLTTTGLSVVDVDTCPQVLLFHRSLTCYLGGVGLVLILTCVITPSGGLGVYNAEGHTDRLLPGTAKTARMILLIYTGIIAAGVLAYCAAGMSLFDAVNISMCAVSTAGFATHAESIAFWASPTIEAITIVLMLAGGLNFLALFLLLQGKVRAFLTHIETPVYFGIVAVGSLVVAGFFLAQGVSENAAEALRDALFQVSSVLTSTGFQTIPSFVDLGAALMFLFMLLMFIGAEARSTSGGIKVYRIAVAARGLGHGLRQRYGSKHRITSIKINRFGKRSVLSADDIEEAQTFVVIYVLVFIVGTFLLILCGATLQEAAFDFASCLGNTGVGTGFLGPSASDAALDIASLGMLLGRLEIIPLFMGASTLVGMIVKRRRHGHQ</sequence>
<feature type="transmembrane region" description="Helical" evidence="10">
    <location>
        <begin position="427"/>
        <end position="448"/>
    </location>
</feature>
<name>A0ABU6IYL0_9ACTN</name>
<protein>
    <submittedName>
        <fullName evidence="11">TrkH family potassium uptake protein</fullName>
    </submittedName>
</protein>
<feature type="transmembrane region" description="Helical" evidence="10">
    <location>
        <begin position="104"/>
        <end position="126"/>
    </location>
</feature>
<gene>
    <name evidence="11" type="ORF">VJ920_06410</name>
</gene>
<evidence type="ECO:0000256" key="4">
    <source>
        <dbReference type="ARBA" id="ARBA00022475"/>
    </source>
</evidence>
<comment type="similarity">
    <text evidence="2">Belongs to the TrkH potassium transport family.</text>
</comment>
<keyword evidence="4" id="KW-1003">Cell membrane</keyword>
<keyword evidence="7" id="KW-0406">Ion transport</keyword>
<dbReference type="Pfam" id="PF02386">
    <property type="entry name" value="TrkH"/>
    <property type="match status" value="1"/>
</dbReference>
<evidence type="ECO:0000256" key="10">
    <source>
        <dbReference type="SAM" id="Phobius"/>
    </source>
</evidence>
<evidence type="ECO:0000256" key="6">
    <source>
        <dbReference type="ARBA" id="ARBA00022989"/>
    </source>
</evidence>
<dbReference type="Proteomes" id="UP001343724">
    <property type="component" value="Unassembled WGS sequence"/>
</dbReference>
<evidence type="ECO:0000256" key="1">
    <source>
        <dbReference type="ARBA" id="ARBA00004651"/>
    </source>
</evidence>
<feature type="transmembrane region" description="Helical" evidence="10">
    <location>
        <begin position="207"/>
        <end position="229"/>
    </location>
</feature>
<feature type="transmembrane region" description="Helical" evidence="10">
    <location>
        <begin position="344"/>
        <end position="366"/>
    </location>
</feature>
<evidence type="ECO:0000256" key="9">
    <source>
        <dbReference type="SAM" id="MobiDB-lite"/>
    </source>
</evidence>
<comment type="subcellular location">
    <subcellularLocation>
        <location evidence="1">Cell membrane</location>
        <topology evidence="1">Multi-pass membrane protein</topology>
    </subcellularLocation>
</comment>
<dbReference type="PANTHER" id="PTHR32024:SF2">
    <property type="entry name" value="TRK SYSTEM POTASSIUM UPTAKE PROTEIN TRKG-RELATED"/>
    <property type="match status" value="1"/>
</dbReference>
<evidence type="ECO:0000256" key="5">
    <source>
        <dbReference type="ARBA" id="ARBA00022692"/>
    </source>
</evidence>